<dbReference type="PANTHER" id="PTHR30344">
    <property type="entry name" value="6-PHOSPHOGLUCONOLACTONASE-RELATED"/>
    <property type="match status" value="1"/>
</dbReference>
<dbReference type="InterPro" id="IPR011048">
    <property type="entry name" value="Haem_d1_sf"/>
</dbReference>
<keyword evidence="2" id="KW-0313">Glucose metabolism</keyword>
<sequence length="378" mass="41497">MKTQIIPVLLLVVAIACSSPKKDMSNTQPVETTELVNIIVGTYTSKDSKGIYRVKFNPETGALSDTSLLVETTDPSYLAQSSDGEQVYAINAVGDGDVYAFEWNEDRSKLIELSHRKSMGDNPCYVALSPEDQSLALANYGSGNVVTYPVNSDGTIGEAGTARQHEGQGGDMDRQAGPHAHFSQFSSDGKYLYAVDLGTDQVIYYPMDSGRMGEGKVALQLDPADGPRHLDFHPSKAFVYVINELNSTIVAAKVLEDGSFERIEKVSTLPEGYEGESYCADIHVSKDGRFLYGSNRGHNSIAIFSIEEDGKLKMVATESVFGNWPRNFTLSPDNKFLLVANKKSDNITVFKRDDKTGMLHFTDQQIQLSQPVCLVFEK</sequence>
<dbReference type="RefSeq" id="WP_264139526.1">
    <property type="nucleotide sequence ID" value="NZ_JAOYOD010000001.1"/>
</dbReference>
<dbReference type="Pfam" id="PF10282">
    <property type="entry name" value="Lactonase"/>
    <property type="match status" value="1"/>
</dbReference>
<comment type="similarity">
    <text evidence="1">Belongs to the cycloisomerase 2 family.</text>
</comment>
<feature type="compositionally biased region" description="Basic and acidic residues" evidence="3">
    <location>
        <begin position="163"/>
        <end position="176"/>
    </location>
</feature>
<evidence type="ECO:0000313" key="5">
    <source>
        <dbReference type="Proteomes" id="UP001300692"/>
    </source>
</evidence>
<evidence type="ECO:0000256" key="2">
    <source>
        <dbReference type="ARBA" id="ARBA00022526"/>
    </source>
</evidence>
<dbReference type="PANTHER" id="PTHR30344:SF1">
    <property type="entry name" value="6-PHOSPHOGLUCONOLACTONASE"/>
    <property type="match status" value="1"/>
</dbReference>
<dbReference type="EMBL" id="JAOYOD010000001">
    <property type="protein sequence ID" value="MCV9388641.1"/>
    <property type="molecule type" value="Genomic_DNA"/>
</dbReference>
<protein>
    <submittedName>
        <fullName evidence="4">Lactonase family protein</fullName>
    </submittedName>
</protein>
<organism evidence="4 5">
    <name type="scientific">Reichenbachiella ulvae</name>
    <dbReference type="NCBI Taxonomy" id="2980104"/>
    <lineage>
        <taxon>Bacteria</taxon>
        <taxon>Pseudomonadati</taxon>
        <taxon>Bacteroidota</taxon>
        <taxon>Cytophagia</taxon>
        <taxon>Cytophagales</taxon>
        <taxon>Reichenbachiellaceae</taxon>
        <taxon>Reichenbachiella</taxon>
    </lineage>
</organism>
<accession>A0ABT3CY63</accession>
<feature type="region of interest" description="Disordered" evidence="3">
    <location>
        <begin position="158"/>
        <end position="180"/>
    </location>
</feature>
<evidence type="ECO:0000256" key="1">
    <source>
        <dbReference type="ARBA" id="ARBA00005564"/>
    </source>
</evidence>
<comment type="caution">
    <text evidence="4">The sequence shown here is derived from an EMBL/GenBank/DDBJ whole genome shotgun (WGS) entry which is preliminary data.</text>
</comment>
<evidence type="ECO:0000313" key="4">
    <source>
        <dbReference type="EMBL" id="MCV9388641.1"/>
    </source>
</evidence>
<dbReference type="SUPFAM" id="SSF51004">
    <property type="entry name" value="C-terminal (heme d1) domain of cytochrome cd1-nitrite reductase"/>
    <property type="match status" value="1"/>
</dbReference>
<dbReference type="InterPro" id="IPR050282">
    <property type="entry name" value="Cycloisomerase_2"/>
</dbReference>
<dbReference type="PROSITE" id="PS51257">
    <property type="entry name" value="PROKAR_LIPOPROTEIN"/>
    <property type="match status" value="1"/>
</dbReference>
<dbReference type="InterPro" id="IPR015943">
    <property type="entry name" value="WD40/YVTN_repeat-like_dom_sf"/>
</dbReference>
<proteinExistence type="inferred from homology"/>
<name>A0ABT3CY63_9BACT</name>
<evidence type="ECO:0000256" key="3">
    <source>
        <dbReference type="SAM" id="MobiDB-lite"/>
    </source>
</evidence>
<gene>
    <name evidence="4" type="ORF">N7U62_18285</name>
</gene>
<dbReference type="Gene3D" id="2.130.10.10">
    <property type="entry name" value="YVTN repeat-like/Quinoprotein amine dehydrogenase"/>
    <property type="match status" value="1"/>
</dbReference>
<keyword evidence="5" id="KW-1185">Reference proteome</keyword>
<reference evidence="4 5" key="1">
    <citation type="submission" date="2022-10" db="EMBL/GenBank/DDBJ databases">
        <title>Comparative genomics and taxonomic characterization of three novel marine species of genus Reichenbachiella exhibiting antioxidant and polysaccharide degradation activities.</title>
        <authorList>
            <person name="Muhammad N."/>
            <person name="Lee Y.-J."/>
            <person name="Ko J."/>
            <person name="Kim S.-G."/>
        </authorList>
    </citation>
    <scope>NUCLEOTIDE SEQUENCE [LARGE SCALE GENOMIC DNA]</scope>
    <source>
        <strain evidence="4 5">ABR2-5</strain>
    </source>
</reference>
<dbReference type="Proteomes" id="UP001300692">
    <property type="component" value="Unassembled WGS sequence"/>
</dbReference>
<keyword evidence="2" id="KW-0119">Carbohydrate metabolism</keyword>
<dbReference type="InterPro" id="IPR019405">
    <property type="entry name" value="Lactonase_7-beta_prop"/>
</dbReference>